<organism evidence="3 4">
    <name type="scientific">Hibiscus sabdariffa</name>
    <name type="common">roselle</name>
    <dbReference type="NCBI Taxonomy" id="183260"/>
    <lineage>
        <taxon>Eukaryota</taxon>
        <taxon>Viridiplantae</taxon>
        <taxon>Streptophyta</taxon>
        <taxon>Embryophyta</taxon>
        <taxon>Tracheophyta</taxon>
        <taxon>Spermatophyta</taxon>
        <taxon>Magnoliopsida</taxon>
        <taxon>eudicotyledons</taxon>
        <taxon>Gunneridae</taxon>
        <taxon>Pentapetalae</taxon>
        <taxon>rosids</taxon>
        <taxon>malvids</taxon>
        <taxon>Malvales</taxon>
        <taxon>Malvaceae</taxon>
        <taxon>Malvoideae</taxon>
        <taxon>Hibiscus</taxon>
    </lineage>
</organism>
<feature type="region of interest" description="Disordered" evidence="1">
    <location>
        <begin position="731"/>
        <end position="753"/>
    </location>
</feature>
<comment type="caution">
    <text evidence="3">The sequence shown here is derived from an EMBL/GenBank/DDBJ whole genome shotgun (WGS) entry which is preliminary data.</text>
</comment>
<dbReference type="PANTHER" id="PTHR46445">
    <property type="entry name" value="RNA POLYMERASE II DEGRADATION FACTOR-LIKE PROTEIN (DUF1296)"/>
    <property type="match status" value="1"/>
</dbReference>
<reference evidence="3 4" key="1">
    <citation type="journal article" date="2024" name="G3 (Bethesda)">
        <title>Genome assembly of Hibiscus sabdariffa L. provides insights into metabolisms of medicinal natural products.</title>
        <authorList>
            <person name="Kim T."/>
        </authorList>
    </citation>
    <scope>NUCLEOTIDE SEQUENCE [LARGE SCALE GENOMIC DNA]</scope>
    <source>
        <strain evidence="3">TK-2024</strain>
        <tissue evidence="3">Old leaves</tissue>
    </source>
</reference>
<proteinExistence type="predicted"/>
<dbReference type="Proteomes" id="UP001396334">
    <property type="component" value="Unassembled WGS sequence"/>
</dbReference>
<accession>A0ABR2NTB2</accession>
<keyword evidence="4" id="KW-1185">Reference proteome</keyword>
<feature type="domain" description="GBF-interacting protein 1 N-terminal" evidence="2">
    <location>
        <begin position="20"/>
        <end position="78"/>
    </location>
</feature>
<protein>
    <recommendedName>
        <fullName evidence="2">GBF-interacting protein 1 N-terminal domain-containing protein</fullName>
    </recommendedName>
</protein>
<evidence type="ECO:0000259" key="2">
    <source>
        <dbReference type="Pfam" id="PF06972"/>
    </source>
</evidence>
<dbReference type="InterPro" id="IPR009060">
    <property type="entry name" value="UBA-like_sf"/>
</dbReference>
<evidence type="ECO:0000313" key="4">
    <source>
        <dbReference type="Proteomes" id="UP001396334"/>
    </source>
</evidence>
<feature type="compositionally biased region" description="Basic and acidic residues" evidence="1">
    <location>
        <begin position="68"/>
        <end position="87"/>
    </location>
</feature>
<evidence type="ECO:0000256" key="1">
    <source>
        <dbReference type="SAM" id="MobiDB-lite"/>
    </source>
</evidence>
<gene>
    <name evidence="3" type="ORF">V6N11_009425</name>
</gene>
<evidence type="ECO:0000313" key="3">
    <source>
        <dbReference type="EMBL" id="KAK8979217.1"/>
    </source>
</evidence>
<dbReference type="EMBL" id="JBBPBN010000103">
    <property type="protein sequence ID" value="KAK8979217.1"/>
    <property type="molecule type" value="Genomic_DNA"/>
</dbReference>
<dbReference type="PANTHER" id="PTHR46445:SF7">
    <property type="entry name" value="GBF-INTERACTING PROTEIN 1 N-TERMINAL DOMAIN-CONTAINING PROTEIN"/>
    <property type="match status" value="1"/>
</dbReference>
<dbReference type="Pfam" id="PF06972">
    <property type="entry name" value="GIP1_N"/>
    <property type="match status" value="1"/>
</dbReference>
<sequence>MGSDSMTNVRAGGGGIQMRASVKKVVQNLKEIVNNSCTDSEIYAVLRECNMDPSDAVQRLLSQDTFHEVKSKRERRKEMKETQELKTRANGRASNRGVRDGSEHSFGQSGSILNSSNELGKAAYKKENGSVVCMSYSASSKLHATGQTLNEQLSPQSLLPDEMITLHFEHIIFFCSNSFDADYRRQSMGTGDVIDSSVQPSYGSQSSWVGGTLEHVAMADIVRMGRPKSKVSQMLCETSYSPQDVPPNSTIYQMKPSLATSDSELGTDQQLHSSDLNMTSESGKKSRQHGVDNEWIVNGPITGSGDIGGTMYSNQSYLHGSKANLSSNCWSDKILVSESNVVGRKNLSPNHVSSAQAPNKQLFTNDSGETSEYDNDLCKDTSSPDSYGQIYERLEVVGRGSNASAPNPSAPLSDDAIKAASSVAVNLQHLSVGKEEGVATPKEDNCGVVLPDYLQALSADCSHLSFGTYKSGKTTALPLPQTSSSLTNNLEETLMTSNDCSTSMHLNSRNLVYRDKEQLEFNFDSHQATADGRNHDSPKFSQSELRKLDIPDATTLGNDYVSCASIPGLSFKNIKQSSSLSFVIDPNARNLPIFPQSHSNSMPCDILAAAIQSTEARDSAAFLTSPSISSRYNGSSPSIKSPIVSMSQPLSQVLHSANPATGPVLKEHLYAHPYAQSGYTAAPQGHTYTPSALQQAFPDGNVFRESHTDMKYYLQHYGSASMSSSLPWSSSYASGYGTPENPSNTPGSDLHNLLAGPAGSKLAYDDFLRSQYSNGGTNYNLPHQNDGSATWDYGHGSRTISRIPDSANYNLHGRNHQLTGYQQQAQQLHGGLGYPGIYSSHVAMGNGTAAAAKSAGYDFKCFTRPVV</sequence>
<dbReference type="SUPFAM" id="SSF46934">
    <property type="entry name" value="UBA-like"/>
    <property type="match status" value="1"/>
</dbReference>
<feature type="region of interest" description="Disordered" evidence="1">
    <location>
        <begin position="68"/>
        <end position="112"/>
    </location>
</feature>
<feature type="region of interest" description="Disordered" evidence="1">
    <location>
        <begin position="347"/>
        <end position="376"/>
    </location>
</feature>
<feature type="compositionally biased region" description="Polar residues" evidence="1">
    <location>
        <begin position="347"/>
        <end position="368"/>
    </location>
</feature>
<name>A0ABR2NTB2_9ROSI</name>
<dbReference type="InterPro" id="IPR009719">
    <property type="entry name" value="GIP1_N"/>
</dbReference>